<evidence type="ECO:0000313" key="1">
    <source>
        <dbReference type="EMBL" id="GAL05540.1"/>
    </source>
</evidence>
<proteinExistence type="predicted"/>
<dbReference type="AlphaFoldDB" id="A0A090QQX3"/>
<organism evidence="1 2">
    <name type="scientific">Photobacterium aphoticum</name>
    <dbReference type="NCBI Taxonomy" id="754436"/>
    <lineage>
        <taxon>Bacteria</taxon>
        <taxon>Pseudomonadati</taxon>
        <taxon>Pseudomonadota</taxon>
        <taxon>Gammaproteobacteria</taxon>
        <taxon>Vibrionales</taxon>
        <taxon>Vibrionaceae</taxon>
        <taxon>Photobacterium</taxon>
    </lineage>
</organism>
<dbReference type="Proteomes" id="UP000029227">
    <property type="component" value="Unassembled WGS sequence"/>
</dbReference>
<reference evidence="1 2" key="1">
    <citation type="journal article" date="2014" name="Genome Announc.">
        <title>Draft Genome Sequences of Two Vibrionaceae Species, Vibrio ponticus C121 and Photobacterium aphoticum C119, Isolated as Coral Reef Microbiota.</title>
        <authorList>
            <person name="Al-saari N."/>
            <person name="Meirelles P.M."/>
            <person name="Mino S."/>
            <person name="Suda W."/>
            <person name="Oshima K."/>
            <person name="Hattori M."/>
            <person name="Ohkuma M."/>
            <person name="Thompson F.L."/>
            <person name="Gomez-Gil B."/>
            <person name="Sawabe T."/>
            <person name="Sawabe T."/>
        </authorList>
    </citation>
    <scope>NUCLEOTIDE SEQUENCE [LARGE SCALE GENOMIC DNA]</scope>
    <source>
        <strain evidence="1 2">JCM 19237</strain>
    </source>
</reference>
<sequence length="134" mass="14741">MFPFSHHNKLQPALEYCQQHHRVLGAGQTLSPKQVTMITHTPLFHEAESQTHAMGLSNYGGLAWFCARFLENGLTQREKGEEITAEIEELSEKMASVALCLGDSIPSLELTTADIDAVLNAGETAMQWLDSAAK</sequence>
<accession>A0A090QQX3</accession>
<protein>
    <submittedName>
        <fullName evidence="1">Uncharacterized protein</fullName>
    </submittedName>
</protein>
<dbReference type="STRING" id="754436.JCM19237_630"/>
<comment type="caution">
    <text evidence="1">The sequence shown here is derived from an EMBL/GenBank/DDBJ whole genome shotgun (WGS) entry which is preliminary data.</text>
</comment>
<evidence type="ECO:0000313" key="2">
    <source>
        <dbReference type="Proteomes" id="UP000029227"/>
    </source>
</evidence>
<name>A0A090QQX3_9GAMM</name>
<dbReference type="EMBL" id="BBMN01000007">
    <property type="protein sequence ID" value="GAL05540.1"/>
    <property type="molecule type" value="Genomic_DNA"/>
</dbReference>
<gene>
    <name evidence="1" type="ORF">JCM19237_630</name>
</gene>
<dbReference type="eggNOG" id="ENOG502ZTHB">
    <property type="taxonomic scope" value="Bacteria"/>
</dbReference>